<dbReference type="PANTHER" id="PTHR43730">
    <property type="entry name" value="BETA-MANNOSIDASE"/>
    <property type="match status" value="1"/>
</dbReference>
<dbReference type="InterPro" id="IPR041625">
    <property type="entry name" value="Beta-mannosidase_Ig"/>
</dbReference>
<evidence type="ECO:0000313" key="4">
    <source>
        <dbReference type="EMBL" id="GMR45034.1"/>
    </source>
</evidence>
<dbReference type="GO" id="GO:0006516">
    <property type="term" value="P:glycoprotein catabolic process"/>
    <property type="evidence" value="ECO:0007669"/>
    <property type="project" value="TreeGrafter"/>
</dbReference>
<dbReference type="PANTHER" id="PTHR43730:SF1">
    <property type="entry name" value="BETA-MANNOSIDASE"/>
    <property type="match status" value="1"/>
</dbReference>
<accession>A0AAN5CIK2</accession>
<gene>
    <name evidence="4" type="ORF">PMAYCL1PPCAC_15229</name>
</gene>
<evidence type="ECO:0000256" key="1">
    <source>
        <dbReference type="ARBA" id="ARBA00007401"/>
    </source>
</evidence>
<evidence type="ECO:0000259" key="3">
    <source>
        <dbReference type="Pfam" id="PF17753"/>
    </source>
</evidence>
<sequence>GRLTPDGLGHTMCALYWQLNDVWAAPTWSTIDWDLRWKPAHYEARRFFFPQLVVVYLNDNATLEAFAINDRPETALLTVVIQVFAFKNAFEPVYKIEKKMDLPPFSSTWVDITELEEWKSELNDMTLESFVFTGELLNLTHQRVGYQSTLVPDRLWKVDLQSTGDVSIVGFEKINDMKYIVVIEATAIAPLVWVEVQVDDLLASFDDNAFTMTTKTRELVLTLTKKYERDLTVEDVYACALKSCYV</sequence>
<dbReference type="AlphaFoldDB" id="A0AAN5CIK2"/>
<dbReference type="GO" id="GO:0004567">
    <property type="term" value="F:beta-mannosidase activity"/>
    <property type="evidence" value="ECO:0007669"/>
    <property type="project" value="TreeGrafter"/>
</dbReference>
<proteinExistence type="inferred from homology"/>
<organism evidence="4 5">
    <name type="scientific">Pristionchus mayeri</name>
    <dbReference type="NCBI Taxonomy" id="1317129"/>
    <lineage>
        <taxon>Eukaryota</taxon>
        <taxon>Metazoa</taxon>
        <taxon>Ecdysozoa</taxon>
        <taxon>Nematoda</taxon>
        <taxon>Chromadorea</taxon>
        <taxon>Rhabditida</taxon>
        <taxon>Rhabditina</taxon>
        <taxon>Diplogasteromorpha</taxon>
        <taxon>Diplogasteroidea</taxon>
        <taxon>Neodiplogasteridae</taxon>
        <taxon>Pristionchus</taxon>
    </lineage>
</organism>
<dbReference type="EMBL" id="BTRK01000004">
    <property type="protein sequence ID" value="GMR45034.1"/>
    <property type="molecule type" value="Genomic_DNA"/>
</dbReference>
<protein>
    <recommendedName>
        <fullName evidence="3">Beta-mannosidase Ig-fold domain-containing protein</fullName>
    </recommendedName>
</protein>
<keyword evidence="2" id="KW-0378">Hydrolase</keyword>
<feature type="domain" description="Beta-mannosidase Ig-fold" evidence="3">
    <location>
        <begin position="175"/>
        <end position="238"/>
    </location>
</feature>
<keyword evidence="5" id="KW-1185">Reference proteome</keyword>
<name>A0AAN5CIK2_9BILA</name>
<comment type="caution">
    <text evidence="4">The sequence shown here is derived from an EMBL/GenBank/DDBJ whole genome shotgun (WGS) entry which is preliminary data.</text>
</comment>
<dbReference type="InterPro" id="IPR017853">
    <property type="entry name" value="GH"/>
</dbReference>
<dbReference type="Pfam" id="PF17753">
    <property type="entry name" value="Ig_mannosidase"/>
    <property type="match status" value="1"/>
</dbReference>
<dbReference type="SUPFAM" id="SSF51445">
    <property type="entry name" value="(Trans)glycosidases"/>
    <property type="match status" value="1"/>
</dbReference>
<dbReference type="InterPro" id="IPR050887">
    <property type="entry name" value="Beta-mannosidase_GH2"/>
</dbReference>
<comment type="similarity">
    <text evidence="1">Belongs to the glycosyl hydrolase 2 family.</text>
</comment>
<evidence type="ECO:0000256" key="2">
    <source>
        <dbReference type="ARBA" id="ARBA00023295"/>
    </source>
</evidence>
<dbReference type="Proteomes" id="UP001328107">
    <property type="component" value="Unassembled WGS sequence"/>
</dbReference>
<feature type="non-terminal residue" evidence="4">
    <location>
        <position position="1"/>
    </location>
</feature>
<evidence type="ECO:0000313" key="5">
    <source>
        <dbReference type="Proteomes" id="UP001328107"/>
    </source>
</evidence>
<reference evidence="5" key="1">
    <citation type="submission" date="2022-10" db="EMBL/GenBank/DDBJ databases">
        <title>Genome assembly of Pristionchus species.</title>
        <authorList>
            <person name="Yoshida K."/>
            <person name="Sommer R.J."/>
        </authorList>
    </citation>
    <scope>NUCLEOTIDE SEQUENCE [LARGE SCALE GENOMIC DNA]</scope>
    <source>
        <strain evidence="5">RS5460</strain>
    </source>
</reference>
<dbReference type="Gene3D" id="3.20.20.80">
    <property type="entry name" value="Glycosidases"/>
    <property type="match status" value="1"/>
</dbReference>
<keyword evidence="2" id="KW-0326">Glycosidase</keyword>